<dbReference type="AlphaFoldDB" id="A0AA36MI05"/>
<evidence type="ECO:0000313" key="1">
    <source>
        <dbReference type="EMBL" id="CAJ1372301.1"/>
    </source>
</evidence>
<organism evidence="1 2">
    <name type="scientific">Effrenium voratum</name>
    <dbReference type="NCBI Taxonomy" id="2562239"/>
    <lineage>
        <taxon>Eukaryota</taxon>
        <taxon>Sar</taxon>
        <taxon>Alveolata</taxon>
        <taxon>Dinophyceae</taxon>
        <taxon>Suessiales</taxon>
        <taxon>Symbiodiniaceae</taxon>
        <taxon>Effrenium</taxon>
    </lineage>
</organism>
<proteinExistence type="predicted"/>
<dbReference type="Proteomes" id="UP001178507">
    <property type="component" value="Unassembled WGS sequence"/>
</dbReference>
<gene>
    <name evidence="1" type="ORF">EVOR1521_LOCUS2412</name>
</gene>
<dbReference type="EMBL" id="CAUJNA010000125">
    <property type="protein sequence ID" value="CAJ1372301.1"/>
    <property type="molecule type" value="Genomic_DNA"/>
</dbReference>
<accession>A0AA36MI05</accession>
<feature type="non-terminal residue" evidence="1">
    <location>
        <position position="1"/>
    </location>
</feature>
<reference evidence="1" key="1">
    <citation type="submission" date="2023-08" db="EMBL/GenBank/DDBJ databases">
        <authorList>
            <person name="Chen Y."/>
            <person name="Shah S."/>
            <person name="Dougan E. K."/>
            <person name="Thang M."/>
            <person name="Chan C."/>
        </authorList>
    </citation>
    <scope>NUCLEOTIDE SEQUENCE</scope>
</reference>
<sequence>AWGARILERDEALPLGLRRLRDAEVLTEHQAHAALRYSVHVPDLAEVLGECRRLALDPAPLAGALADEEFEEDAAL</sequence>
<protein>
    <submittedName>
        <fullName evidence="1">Uncharacterized protein</fullName>
    </submittedName>
</protein>
<feature type="non-terminal residue" evidence="1">
    <location>
        <position position="76"/>
    </location>
</feature>
<name>A0AA36MI05_9DINO</name>
<keyword evidence="2" id="KW-1185">Reference proteome</keyword>
<evidence type="ECO:0000313" key="2">
    <source>
        <dbReference type="Proteomes" id="UP001178507"/>
    </source>
</evidence>
<comment type="caution">
    <text evidence="1">The sequence shown here is derived from an EMBL/GenBank/DDBJ whole genome shotgun (WGS) entry which is preliminary data.</text>
</comment>